<sequence length="296" mass="31684">MSAEMETYESQSAVDIDALEVDEPDIGFQVGVGVFCGTVLAGIVTTMLAAAGADVATLFGSFPTAVTGGILVGAILSRRARGFPERLGARRFRVLYGLGPAAVFAVVAAVGAFTPALGSGVAVASLLSAVVSALAGLLVVTMARNRYVDAITTDEPVAIWRLERVGVLRWEYALGGAFVVFGAVQLYWGTNRRAAAWFGYGALLLVLTAGQDRWFDGWYSEDTTNAFTPDLAVHDAGLVKSQGRTKTLVPWSEIRGVELTDDELVIERRLWNVRCGTDPIDDPKAVYETIEARCRE</sequence>
<name>A0AAP2YY82_9EURY</name>
<reference evidence="2" key="1">
    <citation type="submission" date="2022-09" db="EMBL/GenBank/DDBJ databases">
        <title>Enrichment on poylsaccharides allowed isolation of novel metabolic and taxonomic groups of Haloarchaea.</title>
        <authorList>
            <person name="Sorokin D.Y."/>
            <person name="Elcheninov A.G."/>
            <person name="Khizhniak T.V."/>
            <person name="Kolganova T.V."/>
            <person name="Kublanov I.V."/>
        </authorList>
    </citation>
    <scope>NUCLEOTIDE SEQUENCE</scope>
    <source>
        <strain evidence="2">AArc-xg1-1</strain>
    </source>
</reference>
<feature type="transmembrane region" description="Helical" evidence="1">
    <location>
        <begin position="170"/>
        <end position="188"/>
    </location>
</feature>
<feature type="transmembrane region" description="Helical" evidence="1">
    <location>
        <begin position="194"/>
        <end position="210"/>
    </location>
</feature>
<proteinExistence type="predicted"/>
<feature type="transmembrane region" description="Helical" evidence="1">
    <location>
        <begin position="26"/>
        <end position="49"/>
    </location>
</feature>
<gene>
    <name evidence="2" type="ORF">OB960_07345</name>
</gene>
<keyword evidence="1" id="KW-0472">Membrane</keyword>
<dbReference type="RefSeq" id="WP_338003042.1">
    <property type="nucleotide sequence ID" value="NZ_JAOPKA010000003.1"/>
</dbReference>
<dbReference type="EMBL" id="JAOPKA010000003">
    <property type="protein sequence ID" value="MCU4741213.1"/>
    <property type="molecule type" value="Genomic_DNA"/>
</dbReference>
<feature type="transmembrane region" description="Helical" evidence="1">
    <location>
        <begin position="55"/>
        <end position="75"/>
    </location>
</feature>
<evidence type="ECO:0000313" key="3">
    <source>
        <dbReference type="Proteomes" id="UP001321018"/>
    </source>
</evidence>
<evidence type="ECO:0000313" key="2">
    <source>
        <dbReference type="EMBL" id="MCU4741213.1"/>
    </source>
</evidence>
<comment type="caution">
    <text evidence="2">The sequence shown here is derived from an EMBL/GenBank/DDBJ whole genome shotgun (WGS) entry which is preliminary data.</text>
</comment>
<dbReference type="Proteomes" id="UP001321018">
    <property type="component" value="Unassembled WGS sequence"/>
</dbReference>
<protein>
    <submittedName>
        <fullName evidence="2">PH domain-containing protein</fullName>
    </submittedName>
</protein>
<accession>A0AAP2YY82</accession>
<evidence type="ECO:0000256" key="1">
    <source>
        <dbReference type="SAM" id="Phobius"/>
    </source>
</evidence>
<dbReference type="AlphaFoldDB" id="A0AAP2YY82"/>
<organism evidence="2 3">
    <name type="scientific">Natronoglomus mannanivorans</name>
    <dbReference type="NCBI Taxonomy" id="2979990"/>
    <lineage>
        <taxon>Archaea</taxon>
        <taxon>Methanobacteriati</taxon>
        <taxon>Methanobacteriota</taxon>
        <taxon>Stenosarchaea group</taxon>
        <taxon>Halobacteria</taxon>
        <taxon>Halobacteriales</taxon>
        <taxon>Natrialbaceae</taxon>
        <taxon>Natronoglomus</taxon>
    </lineage>
</organism>
<keyword evidence="1" id="KW-1133">Transmembrane helix</keyword>
<feature type="transmembrane region" description="Helical" evidence="1">
    <location>
        <begin position="95"/>
        <end position="114"/>
    </location>
</feature>
<keyword evidence="1" id="KW-0812">Transmembrane</keyword>
<feature type="transmembrane region" description="Helical" evidence="1">
    <location>
        <begin position="120"/>
        <end position="140"/>
    </location>
</feature>